<proteinExistence type="inferred from homology"/>
<dbReference type="AlphaFoldDB" id="A0A7S3Q8D2"/>
<evidence type="ECO:0000313" key="9">
    <source>
        <dbReference type="EMBL" id="CAE0468312.1"/>
    </source>
</evidence>
<dbReference type="FunFam" id="2.160.10.30:FF:000001">
    <property type="entry name" value="UDP-sugar pyrophosphorylase"/>
    <property type="match status" value="1"/>
</dbReference>
<dbReference type="InterPro" id="IPR029044">
    <property type="entry name" value="Nucleotide-diphossugar_trans"/>
</dbReference>
<comment type="cofactor">
    <cofactor evidence="1">
        <name>Mn(2+)</name>
        <dbReference type="ChEBI" id="CHEBI:29035"/>
    </cofactor>
</comment>
<comment type="cofactor">
    <cofactor evidence="2">
        <name>Mg(2+)</name>
        <dbReference type="ChEBI" id="CHEBI:18420"/>
    </cofactor>
</comment>
<accession>A0A7S3Q8D2</accession>
<keyword evidence="4" id="KW-0548">Nucleotidyltransferase</keyword>
<name>A0A7S3Q8D2_9STRA</name>
<gene>
    <name evidence="9" type="ORF">CDEB00056_LOCUS13165</name>
</gene>
<feature type="compositionally biased region" description="Polar residues" evidence="8">
    <location>
        <begin position="78"/>
        <end position="88"/>
    </location>
</feature>
<feature type="compositionally biased region" description="Polar residues" evidence="8">
    <location>
        <begin position="22"/>
        <end position="37"/>
    </location>
</feature>
<dbReference type="Gene3D" id="2.160.10.30">
    <property type="match status" value="1"/>
</dbReference>
<dbReference type="EC" id="2.7.7.64" evidence="6"/>
<evidence type="ECO:0000256" key="7">
    <source>
        <dbReference type="ARBA" id="ARBA00048259"/>
    </source>
</evidence>
<dbReference type="Gene3D" id="3.90.550.10">
    <property type="entry name" value="Spore Coat Polysaccharide Biosynthesis Protein SpsA, Chain A"/>
    <property type="match status" value="1"/>
</dbReference>
<dbReference type="PANTHER" id="PTHR11952:SF9">
    <property type="entry name" value="UDP-SUGAR PYROPHOSPHORYLASE"/>
    <property type="match status" value="1"/>
</dbReference>
<comment type="similarity">
    <text evidence="5">Belongs to the USP family.</text>
</comment>
<dbReference type="PANTHER" id="PTHR11952">
    <property type="entry name" value="UDP- GLUCOSE PYROPHOSPHORYLASE"/>
    <property type="match status" value="1"/>
</dbReference>
<keyword evidence="3" id="KW-0808">Transferase</keyword>
<feature type="compositionally biased region" description="Low complexity" evidence="8">
    <location>
        <begin position="89"/>
        <end position="116"/>
    </location>
</feature>
<dbReference type="EMBL" id="HBIO01017115">
    <property type="protein sequence ID" value="CAE0468312.1"/>
    <property type="molecule type" value="Transcribed_RNA"/>
</dbReference>
<feature type="compositionally biased region" description="Basic residues" evidence="8">
    <location>
        <begin position="1"/>
        <end position="21"/>
    </location>
</feature>
<dbReference type="InterPro" id="IPR039741">
    <property type="entry name" value="UDP-sugar_pyrophosphorylase"/>
</dbReference>
<evidence type="ECO:0000256" key="5">
    <source>
        <dbReference type="ARBA" id="ARBA00038047"/>
    </source>
</evidence>
<feature type="region of interest" description="Disordered" evidence="8">
    <location>
        <begin position="78"/>
        <end position="116"/>
    </location>
</feature>
<evidence type="ECO:0000256" key="8">
    <source>
        <dbReference type="SAM" id="MobiDB-lite"/>
    </source>
</evidence>
<dbReference type="SUPFAM" id="SSF53448">
    <property type="entry name" value="Nucleotide-diphospho-sugar transferases"/>
    <property type="match status" value="1"/>
</dbReference>
<reference evidence="9" key="1">
    <citation type="submission" date="2021-01" db="EMBL/GenBank/DDBJ databases">
        <authorList>
            <person name="Corre E."/>
            <person name="Pelletier E."/>
            <person name="Niang G."/>
            <person name="Scheremetjew M."/>
            <person name="Finn R."/>
            <person name="Kale V."/>
            <person name="Holt S."/>
            <person name="Cochrane G."/>
            <person name="Meng A."/>
            <person name="Brown T."/>
            <person name="Cohen L."/>
        </authorList>
    </citation>
    <scope>NUCLEOTIDE SEQUENCE</scope>
    <source>
        <strain evidence="9">MM31A-1</strain>
    </source>
</reference>
<evidence type="ECO:0000256" key="1">
    <source>
        <dbReference type="ARBA" id="ARBA00001936"/>
    </source>
</evidence>
<protein>
    <recommendedName>
        <fullName evidence="6">UTP-monosaccharide-1-phosphate uridylyltransferase</fullName>
        <ecNumber evidence="6">2.7.7.64</ecNumber>
    </recommendedName>
</protein>
<dbReference type="InterPro" id="IPR002618">
    <property type="entry name" value="UDPGP_fam"/>
</dbReference>
<sequence>MGKKSKKGQTTRQGKHQKRRPTSGTTNPTQISASKPNTPKRETTEGETVSSVNANNNVNTNAAAAAVAMALAAAKNGTPSPNLTPQFVTTTAASTTPSTPTPTDADASPSPQDVPIAVAEPPPPAKLPPGLMSNLNLLTPNQVNLATALCLQPTNQGHLFAAWGDDATPDASKIALMEQLERMDKAYPSDGLAGYIRNAKVLLESSRKGVNPLEGWKPQVPEGDTFTLGSDDYKFMEKVGMTQIGKCGFVLVAGGLGERLGYGGIKLGLPTEMTTETAYLKYYIETILAIQSRYSEPDIKLPLCIMVSNDTNQGTIELLEANDYFGMDCDQITIVQQGDGVPALQDNDATIAMDSNDPCKIQAKPHGHGDIHSLLHSHRVALNWCKKGLEWVIFFQDTNGLAFHTLPLALGVSNSRNLVMNSIAVPRKGKQAVGGIATLVNESGEERTINVEYNQLDPLLRASGFPDGDVNDPKTGFSPFPGNINQLLFKLKPYAEALLRTNGAMPEFVNPKYADEAKSVFKKPTRLECMMQDFPTVLSGDAAKRVGFTSIAADLCFSPVKNATADGVKLQLKGTAPGVAATGEADQYGAIRKIMASIGCKVEDAPESTFDGIKVIAGPEIVLKPSFAVCPAEYTSRFPNPSKVIISGRSSLVIEGNVTIESLTLDGALTIECEDGASGVISELSVKNKGWEKMEDITDSSPEYIRIRGYKMKKIETRQIVFKKDGTVVGYPPAATTSSGVVAPAATPSSVVVELNQPEKREAANADNFCGGCVIS</sequence>
<dbReference type="GO" id="GO:0006048">
    <property type="term" value="P:UDP-N-acetylglucosamine biosynthetic process"/>
    <property type="evidence" value="ECO:0007669"/>
    <property type="project" value="TreeGrafter"/>
</dbReference>
<dbReference type="GO" id="GO:0003977">
    <property type="term" value="F:UDP-N-acetylglucosamine diphosphorylase activity"/>
    <property type="evidence" value="ECO:0007669"/>
    <property type="project" value="TreeGrafter"/>
</dbReference>
<dbReference type="Pfam" id="PF01704">
    <property type="entry name" value="UDPGP"/>
    <property type="match status" value="1"/>
</dbReference>
<evidence type="ECO:0000256" key="4">
    <source>
        <dbReference type="ARBA" id="ARBA00022695"/>
    </source>
</evidence>
<comment type="catalytic activity">
    <reaction evidence="7">
        <text>a monosaccharide 1-phosphate + UTP + H(+) = a UDP-monosaccharide + diphosphate</text>
        <dbReference type="Rhea" id="RHEA:13205"/>
        <dbReference type="ChEBI" id="CHEBI:15378"/>
        <dbReference type="ChEBI" id="CHEBI:33019"/>
        <dbReference type="ChEBI" id="CHEBI:46398"/>
        <dbReference type="ChEBI" id="CHEBI:140358"/>
        <dbReference type="ChEBI" id="CHEBI:140359"/>
        <dbReference type="EC" id="2.7.7.64"/>
    </reaction>
</comment>
<dbReference type="GO" id="GO:0051748">
    <property type="term" value="F:UTP-monosaccharide-1-phosphate uridylyltransferase activity"/>
    <property type="evidence" value="ECO:0007669"/>
    <property type="project" value="UniProtKB-EC"/>
</dbReference>
<evidence type="ECO:0000256" key="3">
    <source>
        <dbReference type="ARBA" id="ARBA00022679"/>
    </source>
</evidence>
<evidence type="ECO:0000256" key="6">
    <source>
        <dbReference type="ARBA" id="ARBA00039080"/>
    </source>
</evidence>
<evidence type="ECO:0000256" key="2">
    <source>
        <dbReference type="ARBA" id="ARBA00001946"/>
    </source>
</evidence>
<organism evidence="9">
    <name type="scientific">Chaetoceros debilis</name>
    <dbReference type="NCBI Taxonomy" id="122233"/>
    <lineage>
        <taxon>Eukaryota</taxon>
        <taxon>Sar</taxon>
        <taxon>Stramenopiles</taxon>
        <taxon>Ochrophyta</taxon>
        <taxon>Bacillariophyta</taxon>
        <taxon>Coscinodiscophyceae</taxon>
        <taxon>Chaetocerotophycidae</taxon>
        <taxon>Chaetocerotales</taxon>
        <taxon>Chaetocerotaceae</taxon>
        <taxon>Chaetoceros</taxon>
    </lineage>
</organism>
<feature type="region of interest" description="Disordered" evidence="8">
    <location>
        <begin position="1"/>
        <end position="55"/>
    </location>
</feature>